<dbReference type="PANTHER" id="PTHR42928:SF1">
    <property type="entry name" value="BLR4371 PROTEIN"/>
    <property type="match status" value="1"/>
</dbReference>
<feature type="signal peptide" evidence="2">
    <location>
        <begin position="1"/>
        <end position="26"/>
    </location>
</feature>
<dbReference type="PIRSF" id="PIRSF017082">
    <property type="entry name" value="YflP"/>
    <property type="match status" value="1"/>
</dbReference>
<organism evidence="3 4">
    <name type="scientific">Brevibacterium aurantiacum</name>
    <dbReference type="NCBI Taxonomy" id="273384"/>
    <lineage>
        <taxon>Bacteria</taxon>
        <taxon>Bacillati</taxon>
        <taxon>Actinomycetota</taxon>
        <taxon>Actinomycetes</taxon>
        <taxon>Micrococcales</taxon>
        <taxon>Brevibacteriaceae</taxon>
        <taxon>Brevibacterium</taxon>
    </lineage>
</organism>
<dbReference type="EMBL" id="VLTK01000014">
    <property type="protein sequence ID" value="TSI12810.1"/>
    <property type="molecule type" value="Genomic_DNA"/>
</dbReference>
<gene>
    <name evidence="3" type="ORF">FO013_18665</name>
</gene>
<dbReference type="SUPFAM" id="SSF53850">
    <property type="entry name" value="Periplasmic binding protein-like II"/>
    <property type="match status" value="1"/>
</dbReference>
<comment type="similarity">
    <text evidence="1">Belongs to the UPF0065 (bug) family.</text>
</comment>
<dbReference type="PANTHER" id="PTHR42928">
    <property type="entry name" value="TRICARBOXYLATE-BINDING PROTEIN"/>
    <property type="match status" value="1"/>
</dbReference>
<feature type="chain" id="PRO_5039232235" evidence="2">
    <location>
        <begin position="27"/>
        <end position="323"/>
    </location>
</feature>
<name>A0A556C5Z6_BREAU</name>
<evidence type="ECO:0000256" key="1">
    <source>
        <dbReference type="ARBA" id="ARBA00006987"/>
    </source>
</evidence>
<protein>
    <submittedName>
        <fullName evidence="3">Tripartite tricarboxylate transporter substrate binding protein</fullName>
    </submittedName>
</protein>
<dbReference type="CDD" id="cd07012">
    <property type="entry name" value="PBP2_Bug_TTT"/>
    <property type="match status" value="1"/>
</dbReference>
<dbReference type="Proteomes" id="UP000316406">
    <property type="component" value="Unassembled WGS sequence"/>
</dbReference>
<dbReference type="Gene3D" id="3.40.190.150">
    <property type="entry name" value="Bordetella uptake gene, domain 1"/>
    <property type="match status" value="1"/>
</dbReference>
<proteinExistence type="inferred from homology"/>
<accession>A0A556C5Z6</accession>
<evidence type="ECO:0000256" key="2">
    <source>
        <dbReference type="SAM" id="SignalP"/>
    </source>
</evidence>
<keyword evidence="2" id="KW-0732">Signal</keyword>
<evidence type="ECO:0000313" key="4">
    <source>
        <dbReference type="Proteomes" id="UP000316406"/>
    </source>
</evidence>
<comment type="caution">
    <text evidence="3">The sequence shown here is derived from an EMBL/GenBank/DDBJ whole genome shotgun (WGS) entry which is preliminary data.</text>
</comment>
<dbReference type="OrthoDB" id="8627412at2"/>
<keyword evidence="4" id="KW-1185">Reference proteome</keyword>
<dbReference type="Pfam" id="PF03401">
    <property type="entry name" value="TctC"/>
    <property type="match status" value="1"/>
</dbReference>
<dbReference type="Gene3D" id="3.40.190.10">
    <property type="entry name" value="Periplasmic binding protein-like II"/>
    <property type="match status" value="1"/>
</dbReference>
<dbReference type="RefSeq" id="WP_143924071.1">
    <property type="nucleotide sequence ID" value="NZ_VLTK01000014.1"/>
</dbReference>
<dbReference type="AlphaFoldDB" id="A0A556C5Z6"/>
<dbReference type="InterPro" id="IPR005064">
    <property type="entry name" value="BUG"/>
</dbReference>
<evidence type="ECO:0000313" key="3">
    <source>
        <dbReference type="EMBL" id="TSI12810.1"/>
    </source>
</evidence>
<sequence length="323" mass="34095">MHSKKLLTTAAVTGALALGLSACGQASGDTAGGEFEPKGNVTMIVPFAAGGGSDIAGRATASGLEEATDKTITVQNIDGGSGAVGYSEFLGRSGDPNYLLATETAMLALPATQDVEFTHESFTPIMKLGDDYTLIVTKADSPLKTCSDLTDKAKKDRTVVAISGATGLDNITFTLMEKATKAKFDRVPFESGAEAITAALGGQVEAISVNPGEVSGQLESGDLKPLCAAADERYEYPELKDIPTAKEQGIDVAFAQFRGVIAPGDIPEEAKEYWIKKAKEFEKSDAYKTYIEDNMMQPNAAYGDDFATYLGENDKELREAIGK</sequence>
<reference evidence="3 4" key="1">
    <citation type="submission" date="2019-07" db="EMBL/GenBank/DDBJ databases">
        <title>Draft genome sequence of Brevibacterium aurantiacum XU54 isolated from Xinjiang China.</title>
        <authorList>
            <person name="Xu X."/>
        </authorList>
    </citation>
    <scope>NUCLEOTIDE SEQUENCE [LARGE SCALE GENOMIC DNA]</scope>
    <source>
        <strain evidence="3 4">XU54</strain>
    </source>
</reference>
<dbReference type="InterPro" id="IPR042100">
    <property type="entry name" value="Bug_dom1"/>
</dbReference>
<dbReference type="PROSITE" id="PS51257">
    <property type="entry name" value="PROKAR_LIPOPROTEIN"/>
    <property type="match status" value="1"/>
</dbReference>